<dbReference type="SUPFAM" id="SSF56672">
    <property type="entry name" value="DNA/RNA polymerases"/>
    <property type="match status" value="1"/>
</dbReference>
<evidence type="ECO:0000313" key="3">
    <source>
        <dbReference type="Proteomes" id="UP001558713"/>
    </source>
</evidence>
<dbReference type="Pfam" id="PF00078">
    <property type="entry name" value="RVT_1"/>
    <property type="match status" value="1"/>
</dbReference>
<dbReference type="PANTHER" id="PTHR46890">
    <property type="entry name" value="NON-LTR RETROLELEMENT REVERSE TRANSCRIPTASE-LIKE PROTEIN-RELATED"/>
    <property type="match status" value="1"/>
</dbReference>
<protein>
    <submittedName>
        <fullName evidence="2">Mitochondrial protein</fullName>
    </submittedName>
</protein>
<accession>A0ABD1BT45</accession>
<dbReference type="AlphaFoldDB" id="A0ABD1BT45"/>
<dbReference type="EMBL" id="JBANAX010000155">
    <property type="protein sequence ID" value="KAL1220370.1"/>
    <property type="molecule type" value="Genomic_DNA"/>
</dbReference>
<dbReference type="Proteomes" id="UP001558713">
    <property type="component" value="Unassembled WGS sequence"/>
</dbReference>
<reference evidence="2 3" key="1">
    <citation type="submission" date="2024-04" db="EMBL/GenBank/DDBJ databases">
        <title>Genome assembly C_amara_ONT_v2.</title>
        <authorList>
            <person name="Yant L."/>
            <person name="Moore C."/>
            <person name="Slenker M."/>
        </authorList>
    </citation>
    <scope>NUCLEOTIDE SEQUENCE [LARGE SCALE GENOMIC DNA]</scope>
    <source>
        <tissue evidence="2">Leaf</tissue>
    </source>
</reference>
<keyword evidence="3" id="KW-1185">Reference proteome</keyword>
<name>A0ABD1BT45_CARAN</name>
<sequence>MMHLGFDSKWIEWIMKCVETVSFSVLINGTPQGMIQPKRGIRQGDPLSPYLFVVCAEVLSHLLTKAATEKNLKGKKISNMGPTITHLLFADDALFFCHAHPRSCSTVMRILGEYEKISGQAVNLNKSAITFGSKVKHEVKTRL</sequence>
<dbReference type="InterPro" id="IPR052343">
    <property type="entry name" value="Retrotransposon-Effector_Assoc"/>
</dbReference>
<proteinExistence type="predicted"/>
<dbReference type="PANTHER" id="PTHR46890:SF48">
    <property type="entry name" value="RNA-DIRECTED DNA POLYMERASE"/>
    <property type="match status" value="1"/>
</dbReference>
<evidence type="ECO:0000259" key="1">
    <source>
        <dbReference type="Pfam" id="PF00078"/>
    </source>
</evidence>
<feature type="domain" description="Reverse transcriptase" evidence="1">
    <location>
        <begin position="5"/>
        <end position="131"/>
    </location>
</feature>
<dbReference type="InterPro" id="IPR043502">
    <property type="entry name" value="DNA/RNA_pol_sf"/>
</dbReference>
<organism evidence="2 3">
    <name type="scientific">Cardamine amara subsp. amara</name>
    <dbReference type="NCBI Taxonomy" id="228776"/>
    <lineage>
        <taxon>Eukaryota</taxon>
        <taxon>Viridiplantae</taxon>
        <taxon>Streptophyta</taxon>
        <taxon>Embryophyta</taxon>
        <taxon>Tracheophyta</taxon>
        <taxon>Spermatophyta</taxon>
        <taxon>Magnoliopsida</taxon>
        <taxon>eudicotyledons</taxon>
        <taxon>Gunneridae</taxon>
        <taxon>Pentapetalae</taxon>
        <taxon>rosids</taxon>
        <taxon>malvids</taxon>
        <taxon>Brassicales</taxon>
        <taxon>Brassicaceae</taxon>
        <taxon>Cardamineae</taxon>
        <taxon>Cardamine</taxon>
    </lineage>
</organism>
<gene>
    <name evidence="2" type="ORF">V5N11_005995</name>
</gene>
<evidence type="ECO:0000313" key="2">
    <source>
        <dbReference type="EMBL" id="KAL1220370.1"/>
    </source>
</evidence>
<comment type="caution">
    <text evidence="2">The sequence shown here is derived from an EMBL/GenBank/DDBJ whole genome shotgun (WGS) entry which is preliminary data.</text>
</comment>
<dbReference type="InterPro" id="IPR000477">
    <property type="entry name" value="RT_dom"/>
</dbReference>